<reference evidence="1 2" key="2">
    <citation type="journal article" date="2013" name="Plant Cell Physiol.">
        <title>Rice Annotation Project Database (RAP-DB): an integrative and interactive database for rice genomics.</title>
        <authorList>
            <person name="Sakai H."/>
            <person name="Lee S.S."/>
            <person name="Tanaka T."/>
            <person name="Numa H."/>
            <person name="Kim J."/>
            <person name="Kawahara Y."/>
            <person name="Wakimoto H."/>
            <person name="Yang C.C."/>
            <person name="Iwamoto M."/>
            <person name="Abe T."/>
            <person name="Yamada Y."/>
            <person name="Muto A."/>
            <person name="Inokuchi H."/>
            <person name="Ikemura T."/>
            <person name="Matsumoto T."/>
            <person name="Sasaki T."/>
            <person name="Itoh T."/>
        </authorList>
    </citation>
    <scope>NUCLEOTIDE SEQUENCE [LARGE SCALE GENOMIC DNA]</scope>
    <source>
        <strain evidence="2">cv. Nipponbare</strain>
    </source>
</reference>
<gene>
    <name evidence="1" type="ordered locus">Os04g0649050</name>
    <name evidence="1" type="ORF">OSNPB_040649050</name>
</gene>
<dbReference type="AlphaFoldDB" id="A0A0P0WFL4"/>
<evidence type="ECO:0000313" key="1">
    <source>
        <dbReference type="EMBL" id="BAS91335.1"/>
    </source>
</evidence>
<dbReference type="Proteomes" id="UP000059680">
    <property type="component" value="Chromosome 4"/>
</dbReference>
<reference evidence="2" key="1">
    <citation type="journal article" date="2005" name="Nature">
        <title>The map-based sequence of the rice genome.</title>
        <authorList>
            <consortium name="International rice genome sequencing project (IRGSP)"/>
            <person name="Matsumoto T."/>
            <person name="Wu J."/>
            <person name="Kanamori H."/>
            <person name="Katayose Y."/>
            <person name="Fujisawa M."/>
            <person name="Namiki N."/>
            <person name="Mizuno H."/>
            <person name="Yamamoto K."/>
            <person name="Antonio B.A."/>
            <person name="Baba T."/>
            <person name="Sakata K."/>
            <person name="Nagamura Y."/>
            <person name="Aoki H."/>
            <person name="Arikawa K."/>
            <person name="Arita K."/>
            <person name="Bito T."/>
            <person name="Chiden Y."/>
            <person name="Fujitsuka N."/>
            <person name="Fukunaka R."/>
            <person name="Hamada M."/>
            <person name="Harada C."/>
            <person name="Hayashi A."/>
            <person name="Hijishita S."/>
            <person name="Honda M."/>
            <person name="Hosokawa S."/>
            <person name="Ichikawa Y."/>
            <person name="Idonuma A."/>
            <person name="Iijima M."/>
            <person name="Ikeda M."/>
            <person name="Ikeno M."/>
            <person name="Ito K."/>
            <person name="Ito S."/>
            <person name="Ito T."/>
            <person name="Ito Y."/>
            <person name="Ito Y."/>
            <person name="Iwabuchi A."/>
            <person name="Kamiya K."/>
            <person name="Karasawa W."/>
            <person name="Kurita K."/>
            <person name="Katagiri S."/>
            <person name="Kikuta A."/>
            <person name="Kobayashi H."/>
            <person name="Kobayashi N."/>
            <person name="Machita K."/>
            <person name="Maehara T."/>
            <person name="Masukawa M."/>
            <person name="Mizubayashi T."/>
            <person name="Mukai Y."/>
            <person name="Nagasaki H."/>
            <person name="Nagata Y."/>
            <person name="Naito S."/>
            <person name="Nakashima M."/>
            <person name="Nakama Y."/>
            <person name="Nakamichi Y."/>
            <person name="Nakamura M."/>
            <person name="Meguro A."/>
            <person name="Negishi M."/>
            <person name="Ohta I."/>
            <person name="Ohta T."/>
            <person name="Okamoto M."/>
            <person name="Ono N."/>
            <person name="Saji S."/>
            <person name="Sakaguchi M."/>
            <person name="Sakai K."/>
            <person name="Shibata M."/>
            <person name="Shimokawa T."/>
            <person name="Song J."/>
            <person name="Takazaki Y."/>
            <person name="Terasawa K."/>
            <person name="Tsugane M."/>
            <person name="Tsuji K."/>
            <person name="Ueda S."/>
            <person name="Waki K."/>
            <person name="Yamagata H."/>
            <person name="Yamamoto M."/>
            <person name="Yamamoto S."/>
            <person name="Yamane H."/>
            <person name="Yoshiki S."/>
            <person name="Yoshihara R."/>
            <person name="Yukawa K."/>
            <person name="Zhong H."/>
            <person name="Yano M."/>
            <person name="Yuan Q."/>
            <person name="Ouyang S."/>
            <person name="Liu J."/>
            <person name="Jones K.M."/>
            <person name="Gansberger K."/>
            <person name="Moffat K."/>
            <person name="Hill J."/>
            <person name="Bera J."/>
            <person name="Fadrosh D."/>
            <person name="Jin S."/>
            <person name="Johri S."/>
            <person name="Kim M."/>
            <person name="Overton L."/>
            <person name="Reardon M."/>
            <person name="Tsitrin T."/>
            <person name="Vuong H."/>
            <person name="Weaver B."/>
            <person name="Ciecko A."/>
            <person name="Tallon L."/>
            <person name="Jackson J."/>
            <person name="Pai G."/>
            <person name="Aken S.V."/>
            <person name="Utterback T."/>
            <person name="Reidmuller S."/>
            <person name="Feldblyum T."/>
            <person name="Hsiao J."/>
            <person name="Zismann V."/>
            <person name="Iobst S."/>
            <person name="de Vazeille A.R."/>
            <person name="Buell C.R."/>
            <person name="Ying K."/>
            <person name="Li Y."/>
            <person name="Lu T."/>
            <person name="Huang Y."/>
            <person name="Zhao Q."/>
            <person name="Feng Q."/>
            <person name="Zhang L."/>
            <person name="Zhu J."/>
            <person name="Weng Q."/>
            <person name="Mu J."/>
            <person name="Lu Y."/>
            <person name="Fan D."/>
            <person name="Liu Y."/>
            <person name="Guan J."/>
            <person name="Zhang Y."/>
            <person name="Yu S."/>
            <person name="Liu X."/>
            <person name="Zhang Y."/>
            <person name="Hong G."/>
            <person name="Han B."/>
            <person name="Choisne N."/>
            <person name="Demange N."/>
            <person name="Orjeda G."/>
            <person name="Samain S."/>
            <person name="Cattolico L."/>
            <person name="Pelletier E."/>
            <person name="Couloux A."/>
            <person name="Segurens B."/>
            <person name="Wincker P."/>
            <person name="D'Hont A."/>
            <person name="Scarpelli C."/>
            <person name="Weissenbach J."/>
            <person name="Salanoubat M."/>
            <person name="Quetier F."/>
            <person name="Yu Y."/>
            <person name="Kim H.R."/>
            <person name="Rambo T."/>
            <person name="Currie J."/>
            <person name="Collura K."/>
            <person name="Luo M."/>
            <person name="Yang T."/>
            <person name="Ammiraju J.S.S."/>
            <person name="Engler F."/>
            <person name="Soderlund C."/>
            <person name="Wing R.A."/>
            <person name="Palmer L.E."/>
            <person name="de la Bastide M."/>
            <person name="Spiegel L."/>
            <person name="Nascimento L."/>
            <person name="Zutavern T."/>
            <person name="O'Shaughnessy A."/>
            <person name="Dike S."/>
            <person name="Dedhia N."/>
            <person name="Preston R."/>
            <person name="Balija V."/>
            <person name="McCombie W.R."/>
            <person name="Chow T."/>
            <person name="Chen H."/>
            <person name="Chung M."/>
            <person name="Chen C."/>
            <person name="Shaw J."/>
            <person name="Wu H."/>
            <person name="Hsiao K."/>
            <person name="Chao Y."/>
            <person name="Chu M."/>
            <person name="Cheng C."/>
            <person name="Hour A."/>
            <person name="Lee P."/>
            <person name="Lin S."/>
            <person name="Lin Y."/>
            <person name="Liou J."/>
            <person name="Liu S."/>
            <person name="Hsing Y."/>
            <person name="Raghuvanshi S."/>
            <person name="Mohanty A."/>
            <person name="Bharti A.K."/>
            <person name="Gaur A."/>
            <person name="Gupta V."/>
            <person name="Kumar D."/>
            <person name="Ravi V."/>
            <person name="Vij S."/>
            <person name="Kapur A."/>
            <person name="Khurana P."/>
            <person name="Khurana P."/>
            <person name="Khurana J.P."/>
            <person name="Tyagi A.K."/>
            <person name="Gaikwad K."/>
            <person name="Singh A."/>
            <person name="Dalal V."/>
            <person name="Srivastava S."/>
            <person name="Dixit A."/>
            <person name="Pal A.K."/>
            <person name="Ghazi I.A."/>
            <person name="Yadav M."/>
            <person name="Pandit A."/>
            <person name="Bhargava A."/>
            <person name="Sureshbabu K."/>
            <person name="Batra K."/>
            <person name="Sharma T.R."/>
            <person name="Mohapatra T."/>
            <person name="Singh N.K."/>
            <person name="Messing J."/>
            <person name="Nelson A.B."/>
            <person name="Fuks G."/>
            <person name="Kavchok S."/>
            <person name="Keizer G."/>
            <person name="Linton E."/>
            <person name="Llaca V."/>
            <person name="Song R."/>
            <person name="Tanyolac B."/>
            <person name="Young S."/>
            <person name="Ho-Il K."/>
            <person name="Hahn J.H."/>
            <person name="Sangsakoo G."/>
            <person name="Vanavichit A."/>
            <person name="de Mattos Luiz.A.T."/>
            <person name="Zimmer P.D."/>
            <person name="Malone G."/>
            <person name="Dellagostin O."/>
            <person name="de Oliveira A.C."/>
            <person name="Bevan M."/>
            <person name="Bancroft I."/>
            <person name="Minx P."/>
            <person name="Cordum H."/>
            <person name="Wilson R."/>
            <person name="Cheng Z."/>
            <person name="Jin W."/>
            <person name="Jiang J."/>
            <person name="Leong S.A."/>
            <person name="Iwama H."/>
            <person name="Gojobori T."/>
            <person name="Itoh T."/>
            <person name="Niimura Y."/>
            <person name="Fujii Y."/>
            <person name="Habara T."/>
            <person name="Sakai H."/>
            <person name="Sato Y."/>
            <person name="Wilson G."/>
            <person name="Kumar K."/>
            <person name="McCouch S."/>
            <person name="Juretic N."/>
            <person name="Hoen D."/>
            <person name="Wright S."/>
            <person name="Bruskiewich R."/>
            <person name="Bureau T."/>
            <person name="Miyao A."/>
            <person name="Hirochika H."/>
            <person name="Nishikawa T."/>
            <person name="Kadowaki K."/>
            <person name="Sugiura M."/>
            <person name="Burr B."/>
            <person name="Sasaki T."/>
        </authorList>
    </citation>
    <scope>NUCLEOTIDE SEQUENCE [LARGE SCALE GENOMIC DNA]</scope>
    <source>
        <strain evidence="2">cv. Nipponbare</strain>
    </source>
</reference>
<dbReference type="PaxDb" id="39947-A0A0P0WFL4"/>
<proteinExistence type="predicted"/>
<keyword evidence="2" id="KW-1185">Reference proteome</keyword>
<dbReference type="InParanoid" id="A0A0P0WFL4"/>
<evidence type="ECO:0000313" key="2">
    <source>
        <dbReference type="Proteomes" id="UP000059680"/>
    </source>
</evidence>
<reference evidence="1 2" key="3">
    <citation type="journal article" date="2013" name="Rice">
        <title>Improvement of the Oryza sativa Nipponbare reference genome using next generation sequence and optical map data.</title>
        <authorList>
            <person name="Kawahara Y."/>
            <person name="de la Bastide M."/>
            <person name="Hamilton J.P."/>
            <person name="Kanamori H."/>
            <person name="McCombie W.R."/>
            <person name="Ouyang S."/>
            <person name="Schwartz D.C."/>
            <person name="Tanaka T."/>
            <person name="Wu J."/>
            <person name="Zhou S."/>
            <person name="Childs K.L."/>
            <person name="Davidson R.M."/>
            <person name="Lin H."/>
            <person name="Quesada-Ocampo L."/>
            <person name="Vaillancourt B."/>
            <person name="Sakai H."/>
            <person name="Lee S.S."/>
            <person name="Kim J."/>
            <person name="Numa H."/>
            <person name="Itoh T."/>
            <person name="Buell C.R."/>
            <person name="Matsumoto T."/>
        </authorList>
    </citation>
    <scope>NUCLEOTIDE SEQUENCE [LARGE SCALE GENOMIC DNA]</scope>
    <source>
        <strain evidence="2">cv. Nipponbare</strain>
    </source>
</reference>
<dbReference type="EMBL" id="AP014960">
    <property type="protein sequence ID" value="BAS91335.1"/>
    <property type="molecule type" value="Genomic_DNA"/>
</dbReference>
<sequence length="86" mass="9364">MVVQVLEEGIDIGIGERRSAAACEQAPHLMHEPYSANNGMEEDIGIGREGRMGSYGGCCSLASAEELEGRGSWQHGHHDEVRNQQQ</sequence>
<name>A0A0P0WFL4_ORYSJ</name>
<protein>
    <submittedName>
        <fullName evidence="1">Os04g0649050 protein</fullName>
    </submittedName>
</protein>
<accession>A0A0P0WFL4</accession>
<organism evidence="1 2">
    <name type="scientific">Oryza sativa subsp. japonica</name>
    <name type="common">Rice</name>
    <dbReference type="NCBI Taxonomy" id="39947"/>
    <lineage>
        <taxon>Eukaryota</taxon>
        <taxon>Viridiplantae</taxon>
        <taxon>Streptophyta</taxon>
        <taxon>Embryophyta</taxon>
        <taxon>Tracheophyta</taxon>
        <taxon>Spermatophyta</taxon>
        <taxon>Magnoliopsida</taxon>
        <taxon>Liliopsida</taxon>
        <taxon>Poales</taxon>
        <taxon>Poaceae</taxon>
        <taxon>BOP clade</taxon>
        <taxon>Oryzoideae</taxon>
        <taxon>Oryzeae</taxon>
        <taxon>Oryzinae</taxon>
        <taxon>Oryza</taxon>
        <taxon>Oryza sativa</taxon>
    </lineage>
</organism>